<evidence type="ECO:0000313" key="3">
    <source>
        <dbReference type="Proteomes" id="UP001259572"/>
    </source>
</evidence>
<organism evidence="2 3">
    <name type="scientific">Sphingosinicella rhizophila</name>
    <dbReference type="NCBI Taxonomy" id="3050082"/>
    <lineage>
        <taxon>Bacteria</taxon>
        <taxon>Pseudomonadati</taxon>
        <taxon>Pseudomonadota</taxon>
        <taxon>Alphaproteobacteria</taxon>
        <taxon>Sphingomonadales</taxon>
        <taxon>Sphingosinicellaceae</taxon>
        <taxon>Sphingosinicella</taxon>
    </lineage>
</organism>
<dbReference type="Proteomes" id="UP001259572">
    <property type="component" value="Unassembled WGS sequence"/>
</dbReference>
<comment type="caution">
    <text evidence="2">The sequence shown here is derived from an EMBL/GenBank/DDBJ whole genome shotgun (WGS) entry which is preliminary data.</text>
</comment>
<evidence type="ECO:0000313" key="2">
    <source>
        <dbReference type="EMBL" id="MDT9598968.1"/>
    </source>
</evidence>
<accession>A0ABU3Q6E0</accession>
<protein>
    <submittedName>
        <fullName evidence="2">Uncharacterized protein</fullName>
    </submittedName>
</protein>
<feature type="compositionally biased region" description="Basic residues" evidence="1">
    <location>
        <begin position="1"/>
        <end position="13"/>
    </location>
</feature>
<keyword evidence="3" id="KW-1185">Reference proteome</keyword>
<sequence length="94" mass="10572">MKPCRTGKTRIHHSAPSIEGTGSSPRMTCGRDADMGENEYREPQEWPQIVELYTMANLLLKELDELQMHQAAAYVSTAVEIMKRDHPDLGKSAD</sequence>
<dbReference type="EMBL" id="JAVUPU010000003">
    <property type="protein sequence ID" value="MDT9598968.1"/>
    <property type="molecule type" value="Genomic_DNA"/>
</dbReference>
<evidence type="ECO:0000256" key="1">
    <source>
        <dbReference type="SAM" id="MobiDB-lite"/>
    </source>
</evidence>
<name>A0ABU3Q6E0_9SPHN</name>
<reference evidence="2 3" key="1">
    <citation type="submission" date="2023-05" db="EMBL/GenBank/DDBJ databases">
        <authorList>
            <person name="Guo Y."/>
        </authorList>
    </citation>
    <scope>NUCLEOTIDE SEQUENCE [LARGE SCALE GENOMIC DNA]</scope>
    <source>
        <strain evidence="2 3">GR2756</strain>
    </source>
</reference>
<gene>
    <name evidence="2" type="ORF">RQX22_08400</name>
</gene>
<proteinExistence type="predicted"/>
<feature type="region of interest" description="Disordered" evidence="1">
    <location>
        <begin position="1"/>
        <end position="41"/>
    </location>
</feature>
<feature type="compositionally biased region" description="Basic and acidic residues" evidence="1">
    <location>
        <begin position="29"/>
        <end position="41"/>
    </location>
</feature>
<dbReference type="RefSeq" id="WP_315725475.1">
    <property type="nucleotide sequence ID" value="NZ_JAVUPU010000003.1"/>
</dbReference>